<dbReference type="EMBL" id="CP030151">
    <property type="protein sequence ID" value="AWX74664.1"/>
    <property type="molecule type" value="Genomic_DNA"/>
</dbReference>
<proteinExistence type="predicted"/>
<keyword evidence="1" id="KW-0614">Plasmid</keyword>
<evidence type="ECO:0000313" key="1">
    <source>
        <dbReference type="EMBL" id="AWX74664.1"/>
    </source>
</evidence>
<evidence type="ECO:0000313" key="2">
    <source>
        <dbReference type="Proteomes" id="UP000250069"/>
    </source>
</evidence>
<sequence>MPWPPVRSSGSCRAPSAAVLRCRCRITQGCRTPIAHVALAVLPDLATLLQLQFFTAGAAIAQGCRTPIAHVALAVLPDLATLLQLQFFAAGAESPRHADAVRLRCPGRLTGLPDLTALLQIQFFTAGTV</sequence>
<geneLocation type="plasmid" evidence="2">
    <name>pdsyz</name>
</geneLocation>
<accession>A0ABC8DFL6</accession>
<organism evidence="1 2">
    <name type="scientific">Bacillus velezensis</name>
    <dbReference type="NCBI Taxonomy" id="492670"/>
    <lineage>
        <taxon>Bacteria</taxon>
        <taxon>Bacillati</taxon>
        <taxon>Bacillota</taxon>
        <taxon>Bacilli</taxon>
        <taxon>Bacillales</taxon>
        <taxon>Bacillaceae</taxon>
        <taxon>Bacillus</taxon>
        <taxon>Bacillus amyloliquefaciens group</taxon>
    </lineage>
</organism>
<dbReference type="AlphaFoldDB" id="A0ABC8DFL6"/>
<name>A0ABC8DFL6_BACVE</name>
<reference evidence="1 2" key="1">
    <citation type="submission" date="2018-06" db="EMBL/GenBank/DDBJ databases">
        <title>Complete Genome Sequence of Bacillus velezensis DSYZ, a Plant Growth-Promoting Rhizobacterium with Antifungal Activity.</title>
        <authorList>
            <person name="Du B."/>
            <person name="Ding Y."/>
            <person name="Liu K."/>
            <person name="Yao L."/>
            <person name="Wang C."/>
            <person name="Li H."/>
            <person name="Liu H."/>
        </authorList>
    </citation>
    <scope>NUCLEOTIDE SEQUENCE [LARGE SCALE GENOMIC DNA]</scope>
    <source>
        <strain evidence="1 2">DSYZ</strain>
        <plasmid evidence="2">pdsyz</plasmid>
    </source>
</reference>
<protein>
    <submittedName>
        <fullName evidence="1">Uncharacterized protein</fullName>
    </submittedName>
</protein>
<dbReference type="Proteomes" id="UP000250069">
    <property type="component" value="Plasmid pdsyz"/>
</dbReference>
<gene>
    <name evidence="1" type="ORF">BVDSYZ_21710</name>
</gene>